<name>A0AAD5VJT9_9AGAR</name>
<protein>
    <recommendedName>
        <fullName evidence="17">Cytochrome P450</fullName>
    </recommendedName>
</protein>
<dbReference type="InterPro" id="IPR050121">
    <property type="entry name" value="Cytochrome_P450_monoxygenase"/>
</dbReference>
<evidence type="ECO:0000256" key="4">
    <source>
        <dbReference type="ARBA" id="ARBA00010617"/>
    </source>
</evidence>
<evidence type="ECO:0000256" key="6">
    <source>
        <dbReference type="ARBA" id="ARBA00022692"/>
    </source>
</evidence>
<dbReference type="InterPro" id="IPR017972">
    <property type="entry name" value="Cyt_P450_CS"/>
</dbReference>
<dbReference type="GO" id="GO:0004497">
    <property type="term" value="F:monooxygenase activity"/>
    <property type="evidence" value="ECO:0007669"/>
    <property type="project" value="UniProtKB-KW"/>
</dbReference>
<dbReference type="InterPro" id="IPR001128">
    <property type="entry name" value="Cyt_P450"/>
</dbReference>
<dbReference type="Pfam" id="PF00067">
    <property type="entry name" value="p450"/>
    <property type="match status" value="1"/>
</dbReference>
<keyword evidence="10 13" id="KW-0408">Iron</keyword>
<dbReference type="AlphaFoldDB" id="A0AAD5VJT9"/>
<dbReference type="PROSITE" id="PS00086">
    <property type="entry name" value="CYTOCHROME_P450"/>
    <property type="match status" value="1"/>
</dbReference>
<evidence type="ECO:0000256" key="14">
    <source>
        <dbReference type="RuleBase" id="RU000461"/>
    </source>
</evidence>
<comment type="pathway">
    <text evidence="3">Secondary metabolite biosynthesis; terpenoid biosynthesis.</text>
</comment>
<evidence type="ECO:0000256" key="8">
    <source>
        <dbReference type="ARBA" id="ARBA00022989"/>
    </source>
</evidence>
<gene>
    <name evidence="15" type="ORF">NP233_g9897</name>
</gene>
<evidence type="ECO:0000256" key="1">
    <source>
        <dbReference type="ARBA" id="ARBA00001971"/>
    </source>
</evidence>
<dbReference type="GO" id="GO:0005506">
    <property type="term" value="F:iron ion binding"/>
    <property type="evidence" value="ECO:0007669"/>
    <property type="project" value="InterPro"/>
</dbReference>
<evidence type="ECO:0000256" key="7">
    <source>
        <dbReference type="ARBA" id="ARBA00022723"/>
    </source>
</evidence>
<dbReference type="GO" id="GO:0016020">
    <property type="term" value="C:membrane"/>
    <property type="evidence" value="ECO:0007669"/>
    <property type="project" value="UniProtKB-SubCell"/>
</dbReference>
<dbReference type="GO" id="GO:0016705">
    <property type="term" value="F:oxidoreductase activity, acting on paired donors, with incorporation or reduction of molecular oxygen"/>
    <property type="evidence" value="ECO:0007669"/>
    <property type="project" value="InterPro"/>
</dbReference>
<keyword evidence="9 14" id="KW-0560">Oxidoreductase</keyword>
<organism evidence="15 16">
    <name type="scientific">Leucocoprinus birnbaumii</name>
    <dbReference type="NCBI Taxonomy" id="56174"/>
    <lineage>
        <taxon>Eukaryota</taxon>
        <taxon>Fungi</taxon>
        <taxon>Dikarya</taxon>
        <taxon>Basidiomycota</taxon>
        <taxon>Agaricomycotina</taxon>
        <taxon>Agaricomycetes</taxon>
        <taxon>Agaricomycetidae</taxon>
        <taxon>Agaricales</taxon>
        <taxon>Agaricineae</taxon>
        <taxon>Agaricaceae</taxon>
        <taxon>Leucocoprinus</taxon>
    </lineage>
</organism>
<dbReference type="PRINTS" id="PR00385">
    <property type="entry name" value="P450"/>
</dbReference>
<keyword evidence="16" id="KW-1185">Reference proteome</keyword>
<reference evidence="15" key="1">
    <citation type="submission" date="2022-07" db="EMBL/GenBank/DDBJ databases">
        <title>Genome Sequence of Leucocoprinus birnbaumii.</title>
        <authorList>
            <person name="Buettner E."/>
        </authorList>
    </citation>
    <scope>NUCLEOTIDE SEQUENCE</scope>
    <source>
        <strain evidence="15">VT141</strain>
    </source>
</reference>
<dbReference type="PANTHER" id="PTHR24305:SF166">
    <property type="entry name" value="CYTOCHROME P450 12A4, MITOCHONDRIAL-RELATED"/>
    <property type="match status" value="1"/>
</dbReference>
<keyword evidence="11 14" id="KW-0503">Monooxygenase</keyword>
<feature type="binding site" description="axial binding residue" evidence="13">
    <location>
        <position position="395"/>
    </location>
    <ligand>
        <name>heme</name>
        <dbReference type="ChEBI" id="CHEBI:30413"/>
    </ligand>
    <ligandPart>
        <name>Fe</name>
        <dbReference type="ChEBI" id="CHEBI:18248"/>
    </ligandPart>
</feature>
<dbReference type="Proteomes" id="UP001213000">
    <property type="component" value="Unassembled WGS sequence"/>
</dbReference>
<evidence type="ECO:0000313" key="15">
    <source>
        <dbReference type="EMBL" id="KAJ3561916.1"/>
    </source>
</evidence>
<dbReference type="SUPFAM" id="SSF48264">
    <property type="entry name" value="Cytochrome P450"/>
    <property type="match status" value="1"/>
</dbReference>
<dbReference type="PANTHER" id="PTHR24305">
    <property type="entry name" value="CYTOCHROME P450"/>
    <property type="match status" value="1"/>
</dbReference>
<comment type="similarity">
    <text evidence="4 14">Belongs to the cytochrome P450 family.</text>
</comment>
<keyword evidence="6" id="KW-0812">Transmembrane</keyword>
<dbReference type="InterPro" id="IPR036396">
    <property type="entry name" value="Cyt_P450_sf"/>
</dbReference>
<evidence type="ECO:0008006" key="17">
    <source>
        <dbReference type="Google" id="ProtNLM"/>
    </source>
</evidence>
<evidence type="ECO:0000256" key="10">
    <source>
        <dbReference type="ARBA" id="ARBA00023004"/>
    </source>
</evidence>
<evidence type="ECO:0000256" key="11">
    <source>
        <dbReference type="ARBA" id="ARBA00023033"/>
    </source>
</evidence>
<accession>A0AAD5VJT9</accession>
<dbReference type="Gene3D" id="1.10.630.10">
    <property type="entry name" value="Cytochrome P450"/>
    <property type="match status" value="1"/>
</dbReference>
<comment type="subcellular location">
    <subcellularLocation>
        <location evidence="2">Membrane</location>
    </subcellularLocation>
</comment>
<evidence type="ECO:0000256" key="13">
    <source>
        <dbReference type="PIRSR" id="PIRSR602401-1"/>
    </source>
</evidence>
<dbReference type="CDD" id="cd00302">
    <property type="entry name" value="cytochrome_P450"/>
    <property type="match status" value="1"/>
</dbReference>
<keyword evidence="12" id="KW-0472">Membrane</keyword>
<sequence length="453" mass="51559">MALFLFAIPVATLLWATKLLFVVPARLAHLPRAPVLALLASYLSLEPENERIQRIVLPFANEKGEPVVLIGQVAMRDKVWVRQCPPKDLLFWRFVGFSNLAFTHGEEWKKHSRVVTSIFLRPPPIEEFTSVARRLVDVISRGANRTLPWATLAKRVTMDILGTTVLGQDLATIDFPDGPIPTIYNRCMAGLTAPPYIFLPFLDKYFPRKQLVDDTETLRDFFSNLIREKRTNPGNDLVSLMLAEPTFSEQEILDNVSLFFVAGHETTAGALSSIIYYLATHPEYQDAARAEVMQVLKLEGDLDLDCISRMPFVFACIQEAMRMNNPSNFTLPRINSAGTQIGNHYIPPETLMCFNVAGVHHLENTWKSHNEYYPERFLNLQGGKTAFFGAGLRQCPARQFSIWELRTLTILLLREFKWVLPADSIHEKRVQNGFSFSTNLNLPKNLYITFEKL</sequence>
<keyword evidence="5 13" id="KW-0349">Heme</keyword>
<dbReference type="InterPro" id="IPR002401">
    <property type="entry name" value="Cyt_P450_E_grp-I"/>
</dbReference>
<keyword evidence="8" id="KW-1133">Transmembrane helix</keyword>
<dbReference type="EMBL" id="JANIEX010000937">
    <property type="protein sequence ID" value="KAJ3561916.1"/>
    <property type="molecule type" value="Genomic_DNA"/>
</dbReference>
<evidence type="ECO:0000256" key="5">
    <source>
        <dbReference type="ARBA" id="ARBA00022617"/>
    </source>
</evidence>
<evidence type="ECO:0000256" key="2">
    <source>
        <dbReference type="ARBA" id="ARBA00004370"/>
    </source>
</evidence>
<evidence type="ECO:0000313" key="16">
    <source>
        <dbReference type="Proteomes" id="UP001213000"/>
    </source>
</evidence>
<comment type="cofactor">
    <cofactor evidence="1 13">
        <name>heme</name>
        <dbReference type="ChEBI" id="CHEBI:30413"/>
    </cofactor>
</comment>
<evidence type="ECO:0000256" key="3">
    <source>
        <dbReference type="ARBA" id="ARBA00004721"/>
    </source>
</evidence>
<keyword evidence="7 13" id="KW-0479">Metal-binding</keyword>
<comment type="caution">
    <text evidence="15">The sequence shown here is derived from an EMBL/GenBank/DDBJ whole genome shotgun (WGS) entry which is preliminary data.</text>
</comment>
<dbReference type="PRINTS" id="PR00463">
    <property type="entry name" value="EP450I"/>
</dbReference>
<proteinExistence type="inferred from homology"/>
<evidence type="ECO:0000256" key="9">
    <source>
        <dbReference type="ARBA" id="ARBA00023002"/>
    </source>
</evidence>
<dbReference type="GO" id="GO:0020037">
    <property type="term" value="F:heme binding"/>
    <property type="evidence" value="ECO:0007669"/>
    <property type="project" value="InterPro"/>
</dbReference>
<evidence type="ECO:0000256" key="12">
    <source>
        <dbReference type="ARBA" id="ARBA00023136"/>
    </source>
</evidence>